<sequence length="331" mass="39349">MSPKVSILVPIYNTSRFIEKCAISLFEQTFQDIEYIFINDCTLDNSIEVLEKVINKYPARKKQVRIINLKKNQGIATVRNIALENSNGEFCLFVDSDDYIELNMIELLYNQAIADDSDIVICDAIFEWESSNRIYTQNIGASKQDYLKMILKTEAILALWNKFFKRELYLNHNIKALDNINYGEDYFISSKLVYFSNRISKLNSSLYHYIQFNTNSYTKNISSKSVFDIVFILNNLTEFFAEKEDFSFYKDILIQAKIKRKIEMLMNVNLNDLRELFNIFPEVDDYSNTSFLTFREKIAYLFIKNKWIDCFILYRKFYNILFYIYKMLKGR</sequence>
<gene>
    <name evidence="4" type="primary">hyaD_1</name>
</gene>
<accession>A0A897PVH2</accession>
<evidence type="ECO:0000259" key="3">
    <source>
        <dbReference type="Pfam" id="PF00535"/>
    </source>
</evidence>
<dbReference type="Pfam" id="PF00535">
    <property type="entry name" value="Glycos_transf_2"/>
    <property type="match status" value="1"/>
</dbReference>
<dbReference type="InterPro" id="IPR029044">
    <property type="entry name" value="Nucleotide-diphossugar_trans"/>
</dbReference>
<dbReference type="Gene3D" id="3.90.550.10">
    <property type="entry name" value="Spore Coat Polysaccharide Biosynthesis Protein SpsA, Chain A"/>
    <property type="match status" value="1"/>
</dbReference>
<dbReference type="PANTHER" id="PTHR22916">
    <property type="entry name" value="GLYCOSYLTRANSFERASE"/>
    <property type="match status" value="1"/>
</dbReference>
<keyword evidence="2 4" id="KW-0808">Transferase</keyword>
<evidence type="ECO:0000256" key="1">
    <source>
        <dbReference type="ARBA" id="ARBA00022676"/>
    </source>
</evidence>
<proteinExistence type="predicted"/>
<reference evidence="4" key="1">
    <citation type="submission" date="2020-05" db="EMBL/GenBank/DDBJ databases">
        <authorList>
            <person name="Stringer O.W."/>
            <person name="Bosse J.T."/>
            <person name="Lacouture S."/>
            <person name="Gottschalk M."/>
            <person name="Fodor L."/>
            <person name="Angen O."/>
            <person name="Velazquez E."/>
            <person name="Penny P."/>
            <person name="Lei L."/>
            <person name="Langford P.R."/>
            <person name="Li Y."/>
        </authorList>
    </citation>
    <scope>NUCLEOTIDE SEQUENCE</scope>
    <source>
        <strain evidence="4">A08-013</strain>
    </source>
</reference>
<dbReference type="PANTHER" id="PTHR22916:SF51">
    <property type="entry name" value="GLYCOSYLTRANSFERASE EPSH-RELATED"/>
    <property type="match status" value="1"/>
</dbReference>
<dbReference type="RefSeq" id="WP_005605358.1">
    <property type="nucleotide sequence ID" value="NZ_CBDBSV010000038.1"/>
</dbReference>
<protein>
    <submittedName>
        <fullName evidence="4">Glycosyltransferase</fullName>
    </submittedName>
</protein>
<organism evidence="4">
    <name type="scientific">Actinobacillus pleuropneumoniae</name>
    <name type="common">Haemophilus pleuropneumoniae</name>
    <dbReference type="NCBI Taxonomy" id="715"/>
    <lineage>
        <taxon>Bacteria</taxon>
        <taxon>Pseudomonadati</taxon>
        <taxon>Pseudomonadota</taxon>
        <taxon>Gammaproteobacteria</taxon>
        <taxon>Pasteurellales</taxon>
        <taxon>Pasteurellaceae</taxon>
        <taxon>Actinobacillus</taxon>
    </lineage>
</organism>
<dbReference type="CDD" id="cd00761">
    <property type="entry name" value="Glyco_tranf_GTA_type"/>
    <property type="match status" value="1"/>
</dbReference>
<dbReference type="EMBL" id="MT468890">
    <property type="protein sequence ID" value="QSG30280.1"/>
    <property type="molecule type" value="Genomic_DNA"/>
</dbReference>
<dbReference type="SUPFAM" id="SSF53448">
    <property type="entry name" value="Nucleotide-diphospho-sugar transferases"/>
    <property type="match status" value="1"/>
</dbReference>
<keyword evidence="1" id="KW-0328">Glycosyltransferase</keyword>
<name>A0A897PVH2_ACTPL</name>
<evidence type="ECO:0000256" key="2">
    <source>
        <dbReference type="ARBA" id="ARBA00022679"/>
    </source>
</evidence>
<dbReference type="AlphaFoldDB" id="A0A897PVH2"/>
<dbReference type="GO" id="GO:0016758">
    <property type="term" value="F:hexosyltransferase activity"/>
    <property type="evidence" value="ECO:0007669"/>
    <property type="project" value="UniProtKB-ARBA"/>
</dbReference>
<dbReference type="InterPro" id="IPR001173">
    <property type="entry name" value="Glyco_trans_2-like"/>
</dbReference>
<evidence type="ECO:0000313" key="4">
    <source>
        <dbReference type="EMBL" id="QSG30280.1"/>
    </source>
</evidence>
<feature type="domain" description="Glycosyltransferase 2-like" evidence="3">
    <location>
        <begin position="6"/>
        <end position="137"/>
    </location>
</feature>